<protein>
    <submittedName>
        <fullName evidence="2">2-hydroxyglutaryl-CoA dehydratase</fullName>
    </submittedName>
</protein>
<accession>A0A1L3GT63</accession>
<dbReference type="EMBL" id="CP015519">
    <property type="protein sequence ID" value="APG29107.1"/>
    <property type="molecule type" value="Genomic_DNA"/>
</dbReference>
<dbReference type="OrthoDB" id="9810278at2"/>
<name>A0A1L3GT63_9BACT</name>
<comment type="similarity">
    <text evidence="1">Belongs to the FldB/FldC dehydratase alpha/beta subunit family.</text>
</comment>
<dbReference type="AlphaFoldDB" id="A0A1L3GT63"/>
<dbReference type="STRING" id="1842532.A7E78_11115"/>
<dbReference type="Gene3D" id="3.40.50.11900">
    <property type="match status" value="1"/>
</dbReference>
<dbReference type="PANTHER" id="PTHR30548:SF3">
    <property type="entry name" value="2-HYDROXYACYL-COA DEHYDRATASE"/>
    <property type="match status" value="1"/>
</dbReference>
<dbReference type="RefSeq" id="WP_072285134.1">
    <property type="nucleotide sequence ID" value="NZ_CP015519.1"/>
</dbReference>
<organism evidence="2 3">
    <name type="scientific">Syntrophotalea acetylenivorans</name>
    <dbReference type="NCBI Taxonomy" id="1842532"/>
    <lineage>
        <taxon>Bacteria</taxon>
        <taxon>Pseudomonadati</taxon>
        <taxon>Thermodesulfobacteriota</taxon>
        <taxon>Desulfuromonadia</taxon>
        <taxon>Desulfuromonadales</taxon>
        <taxon>Syntrophotaleaceae</taxon>
        <taxon>Syntrophotalea</taxon>
    </lineage>
</organism>
<dbReference type="InterPro" id="IPR010327">
    <property type="entry name" value="FldB/FldC_alpha/beta"/>
</dbReference>
<dbReference type="Pfam" id="PF06050">
    <property type="entry name" value="HGD-D"/>
    <property type="match status" value="1"/>
</dbReference>
<evidence type="ECO:0000256" key="1">
    <source>
        <dbReference type="ARBA" id="ARBA00005806"/>
    </source>
</evidence>
<evidence type="ECO:0000313" key="3">
    <source>
        <dbReference type="Proteomes" id="UP000182517"/>
    </source>
</evidence>
<dbReference type="KEGG" id="pef:A7E78_11115"/>
<keyword evidence="3" id="KW-1185">Reference proteome</keyword>
<dbReference type="Proteomes" id="UP000182517">
    <property type="component" value="Chromosome"/>
</dbReference>
<evidence type="ECO:0000313" key="2">
    <source>
        <dbReference type="EMBL" id="APG29107.1"/>
    </source>
</evidence>
<sequence length="333" mass="37952">MPKTSLSPVGFTTTIPLEILLAAGRQPVDLNNVFITDPACHDLIDEAEMAGFPRNICGWIKGLYGATLRQGIQEIIAVTEGDCSNTKALMEVLQLHGVTTTPFAFPYDRSVASLTHEINKLADHFGVSAEQIEAARQRLNQVRRKVHEIDRLTWQENLVSGEENHYFQVCTSDMNGDVDAFEAEVDAFLDQARKRQPKTGMLRLAYMGVPPIFTDLYQVLEESGGQVVFNETQRQFSMPYATDSLIEQYRRYTYPYDIFVRLADIEEEIAKRQVDGIIHYVQSFCFRQIEDLIVRQRFKLPILTLEGDRPGPLDARTRIRVEGFVEMIRARKS</sequence>
<dbReference type="Gene3D" id="3.40.50.11890">
    <property type="match status" value="1"/>
</dbReference>
<proteinExistence type="inferred from homology"/>
<reference evidence="2 3" key="1">
    <citation type="journal article" date="2017" name="Genome Announc.">
        <title>Complete Genome Sequences of Two Acetylene-Fermenting Pelobacter acetylenicus Strains.</title>
        <authorList>
            <person name="Sutton J.M."/>
            <person name="Baesman S.M."/>
            <person name="Fierst J.L."/>
            <person name="Poret-Peterson A.T."/>
            <person name="Oremland R.S."/>
            <person name="Dunlap D.S."/>
            <person name="Akob D.M."/>
        </authorList>
    </citation>
    <scope>NUCLEOTIDE SEQUENCE [LARGE SCALE GENOMIC DNA]</scope>
    <source>
        <strain evidence="2 3">SFB93</strain>
    </source>
</reference>
<gene>
    <name evidence="2" type="ORF">A7E78_11115</name>
</gene>
<dbReference type="PANTHER" id="PTHR30548">
    <property type="entry name" value="2-HYDROXYGLUTARYL-COA DEHYDRATASE, D-COMPONENT-RELATED"/>
    <property type="match status" value="1"/>
</dbReference>